<organism evidence="1">
    <name type="scientific">Anguilla anguilla</name>
    <name type="common">European freshwater eel</name>
    <name type="synonym">Muraena anguilla</name>
    <dbReference type="NCBI Taxonomy" id="7936"/>
    <lineage>
        <taxon>Eukaryota</taxon>
        <taxon>Metazoa</taxon>
        <taxon>Chordata</taxon>
        <taxon>Craniata</taxon>
        <taxon>Vertebrata</taxon>
        <taxon>Euteleostomi</taxon>
        <taxon>Actinopterygii</taxon>
        <taxon>Neopterygii</taxon>
        <taxon>Teleostei</taxon>
        <taxon>Anguilliformes</taxon>
        <taxon>Anguillidae</taxon>
        <taxon>Anguilla</taxon>
    </lineage>
</organism>
<name>A0A0E9UGQ0_ANGAN</name>
<reference evidence="1" key="1">
    <citation type="submission" date="2014-11" db="EMBL/GenBank/DDBJ databases">
        <authorList>
            <person name="Amaro Gonzalez C."/>
        </authorList>
    </citation>
    <scope>NUCLEOTIDE SEQUENCE</scope>
</reference>
<sequence length="43" mass="4895">MNQLYGKNRQNDVCVWGAAMGTYFHNAEGGCLIYSILHMVLFQ</sequence>
<evidence type="ECO:0000313" key="1">
    <source>
        <dbReference type="EMBL" id="JAH64896.1"/>
    </source>
</evidence>
<accession>A0A0E9UGQ0</accession>
<reference evidence="1" key="2">
    <citation type="journal article" date="2015" name="Fish Shellfish Immunol.">
        <title>Early steps in the European eel (Anguilla anguilla)-Vibrio vulnificus interaction in the gills: Role of the RtxA13 toxin.</title>
        <authorList>
            <person name="Callol A."/>
            <person name="Pajuelo D."/>
            <person name="Ebbesson L."/>
            <person name="Teles M."/>
            <person name="MacKenzie S."/>
            <person name="Amaro C."/>
        </authorList>
    </citation>
    <scope>NUCLEOTIDE SEQUENCE</scope>
</reference>
<protein>
    <submittedName>
        <fullName evidence="1">Uncharacterized protein</fullName>
    </submittedName>
</protein>
<dbReference type="AlphaFoldDB" id="A0A0E9UGQ0"/>
<dbReference type="EMBL" id="GBXM01043681">
    <property type="protein sequence ID" value="JAH64896.1"/>
    <property type="molecule type" value="Transcribed_RNA"/>
</dbReference>
<proteinExistence type="predicted"/>